<evidence type="ECO:0000313" key="3">
    <source>
        <dbReference type="EMBL" id="KAF5798516.1"/>
    </source>
</evidence>
<dbReference type="InterPro" id="IPR053772">
    <property type="entry name" value="At1g61320/At1g61330-like"/>
</dbReference>
<sequence>MDRISQLPDFIAHHILSCFDTSDGPPIDLVRMSVLSKTWFHLTASFPILDFTIYKFKSRESFFKYVEYTTSRFCNQNLTAHKLTLWANIRKSEELGIVNRCLILLLKNGVKELLISMPNYRLPNILLSVPVLKSLTIYGCKLPSSLMLDAVKLKSLIYLELESVRIDDEVIKYITSGCPLLQQFEISYCHGFIRFCVYGHQNLQTVGISDTAVEIIDIDAPNLSSLYVAGVDERGPPQLNLASCKKLASLSYEGKNLKRLTNFLSDFPVLKYLALCSFKDNNLKLSSHSLRALELNSEFDLEEIEFSTPNLGLFVYSDVGQYSCLGIRDLPHLKACMRCYPDGSIDALWLQKLRLFLSKKNGFKALNLYICLREKFIVLEKIKEIELPPYELEHIELHFVDNESSDHAAFVDAVLCCFRPRSLTLRSSFSLTNFEAFSLTDFEEQSALVKFTYEKLLEQENQGHTLIQIVSPYSSKAHSQFRGLMLLPEPLPREEKAISFIKEEEEACDQSSAGLEIL</sequence>
<dbReference type="SUPFAM" id="SSF52047">
    <property type="entry name" value="RNI-like"/>
    <property type="match status" value="1"/>
</dbReference>
<dbReference type="InterPro" id="IPR001810">
    <property type="entry name" value="F-box_dom"/>
</dbReference>
<name>A0A9K3NFQ5_HELAN</name>
<dbReference type="Proteomes" id="UP000215914">
    <property type="component" value="Unassembled WGS sequence"/>
</dbReference>
<dbReference type="InterPro" id="IPR032675">
    <property type="entry name" value="LRR_dom_sf"/>
</dbReference>
<dbReference type="InterPro" id="IPR036047">
    <property type="entry name" value="F-box-like_dom_sf"/>
</dbReference>
<dbReference type="Gene3D" id="3.80.10.10">
    <property type="entry name" value="Ribonuclease Inhibitor"/>
    <property type="match status" value="1"/>
</dbReference>
<dbReference type="Pfam" id="PF23622">
    <property type="entry name" value="LRR_At1g61320_AtMIF1"/>
    <property type="match status" value="1"/>
</dbReference>
<evidence type="ECO:0000259" key="2">
    <source>
        <dbReference type="Pfam" id="PF23622"/>
    </source>
</evidence>
<dbReference type="Pfam" id="PF00646">
    <property type="entry name" value="F-box"/>
    <property type="match status" value="1"/>
</dbReference>
<dbReference type="PANTHER" id="PTHR34145:SF28">
    <property type="entry name" value="F-BOX DOMAIN-CONTAINING PROTEIN"/>
    <property type="match status" value="1"/>
</dbReference>
<accession>A0A9K3NFQ5</accession>
<dbReference type="PANTHER" id="PTHR34145">
    <property type="entry name" value="OS02G0105600 PROTEIN"/>
    <property type="match status" value="1"/>
</dbReference>
<reference evidence="3" key="1">
    <citation type="journal article" date="2017" name="Nature">
        <title>The sunflower genome provides insights into oil metabolism, flowering and Asterid evolution.</title>
        <authorList>
            <person name="Badouin H."/>
            <person name="Gouzy J."/>
            <person name="Grassa C.J."/>
            <person name="Murat F."/>
            <person name="Staton S.E."/>
            <person name="Cottret L."/>
            <person name="Lelandais-Briere C."/>
            <person name="Owens G.L."/>
            <person name="Carrere S."/>
            <person name="Mayjonade B."/>
            <person name="Legrand L."/>
            <person name="Gill N."/>
            <person name="Kane N.C."/>
            <person name="Bowers J.E."/>
            <person name="Hubner S."/>
            <person name="Bellec A."/>
            <person name="Berard A."/>
            <person name="Berges H."/>
            <person name="Blanchet N."/>
            <person name="Boniface M.C."/>
            <person name="Brunel D."/>
            <person name="Catrice O."/>
            <person name="Chaidir N."/>
            <person name="Claudel C."/>
            <person name="Donnadieu C."/>
            <person name="Faraut T."/>
            <person name="Fievet G."/>
            <person name="Helmstetter N."/>
            <person name="King M."/>
            <person name="Knapp S.J."/>
            <person name="Lai Z."/>
            <person name="Le Paslier M.C."/>
            <person name="Lippi Y."/>
            <person name="Lorenzon L."/>
            <person name="Mandel J.R."/>
            <person name="Marage G."/>
            <person name="Marchand G."/>
            <person name="Marquand E."/>
            <person name="Bret-Mestries E."/>
            <person name="Morien E."/>
            <person name="Nambeesan S."/>
            <person name="Nguyen T."/>
            <person name="Pegot-Espagnet P."/>
            <person name="Pouilly N."/>
            <person name="Raftis F."/>
            <person name="Sallet E."/>
            <person name="Schiex T."/>
            <person name="Thomas J."/>
            <person name="Vandecasteele C."/>
            <person name="Vares D."/>
            <person name="Vear F."/>
            <person name="Vautrin S."/>
            <person name="Crespi M."/>
            <person name="Mangin B."/>
            <person name="Burke J.M."/>
            <person name="Salse J."/>
            <person name="Munos S."/>
            <person name="Vincourt P."/>
            <person name="Rieseberg L.H."/>
            <person name="Langlade N.B."/>
        </authorList>
    </citation>
    <scope>NUCLEOTIDE SEQUENCE</scope>
    <source>
        <tissue evidence="3">Leaves</tissue>
    </source>
</reference>
<protein>
    <submittedName>
        <fullName evidence="3">Leucine-rich repeat domain superfamily, F-box-like domain superfamily</fullName>
    </submittedName>
</protein>
<dbReference type="OrthoDB" id="1534647at2759"/>
<dbReference type="SUPFAM" id="SSF81383">
    <property type="entry name" value="F-box domain"/>
    <property type="match status" value="1"/>
</dbReference>
<comment type="caution">
    <text evidence="3">The sequence shown here is derived from an EMBL/GenBank/DDBJ whole genome shotgun (WGS) entry which is preliminary data.</text>
</comment>
<dbReference type="InterPro" id="IPR055357">
    <property type="entry name" value="LRR_At1g61320_AtMIF1"/>
</dbReference>
<organism evidence="3 4">
    <name type="scientific">Helianthus annuus</name>
    <name type="common">Common sunflower</name>
    <dbReference type="NCBI Taxonomy" id="4232"/>
    <lineage>
        <taxon>Eukaryota</taxon>
        <taxon>Viridiplantae</taxon>
        <taxon>Streptophyta</taxon>
        <taxon>Embryophyta</taxon>
        <taxon>Tracheophyta</taxon>
        <taxon>Spermatophyta</taxon>
        <taxon>Magnoliopsida</taxon>
        <taxon>eudicotyledons</taxon>
        <taxon>Gunneridae</taxon>
        <taxon>Pentapetalae</taxon>
        <taxon>asterids</taxon>
        <taxon>campanulids</taxon>
        <taxon>Asterales</taxon>
        <taxon>Asteraceae</taxon>
        <taxon>Asteroideae</taxon>
        <taxon>Heliantheae alliance</taxon>
        <taxon>Heliantheae</taxon>
        <taxon>Helianthus</taxon>
    </lineage>
</organism>
<reference evidence="3" key="2">
    <citation type="submission" date="2020-06" db="EMBL/GenBank/DDBJ databases">
        <title>Helianthus annuus Genome sequencing and assembly Release 2.</title>
        <authorList>
            <person name="Gouzy J."/>
            <person name="Langlade N."/>
            <person name="Munos S."/>
        </authorList>
    </citation>
    <scope>NUCLEOTIDE SEQUENCE</scope>
    <source>
        <tissue evidence="3">Leaves</tissue>
    </source>
</reference>
<dbReference type="EMBL" id="MNCJ02000322">
    <property type="protein sequence ID" value="KAF5798516.1"/>
    <property type="molecule type" value="Genomic_DNA"/>
</dbReference>
<evidence type="ECO:0000313" key="4">
    <source>
        <dbReference type="Proteomes" id="UP000215914"/>
    </source>
</evidence>
<feature type="domain" description="F-box" evidence="1">
    <location>
        <begin position="4"/>
        <end position="48"/>
    </location>
</feature>
<keyword evidence="4" id="KW-1185">Reference proteome</keyword>
<dbReference type="Gramene" id="mRNA:HanXRQr2_Chr07g0293841">
    <property type="protein sequence ID" value="mRNA:HanXRQr2_Chr07g0293841"/>
    <property type="gene ID" value="HanXRQr2_Chr07g0293841"/>
</dbReference>
<gene>
    <name evidence="3" type="ORF">HanXRQr2_Chr07g0293841</name>
</gene>
<evidence type="ECO:0000259" key="1">
    <source>
        <dbReference type="Pfam" id="PF00646"/>
    </source>
</evidence>
<proteinExistence type="predicted"/>
<feature type="domain" description="At1g61320/AtMIF1 LRR" evidence="2">
    <location>
        <begin position="82"/>
        <end position="279"/>
    </location>
</feature>
<dbReference type="AlphaFoldDB" id="A0A9K3NFQ5"/>